<dbReference type="GO" id="GO:0005886">
    <property type="term" value="C:plasma membrane"/>
    <property type="evidence" value="ECO:0007669"/>
    <property type="project" value="UniProtKB-SubCell"/>
</dbReference>
<organism evidence="10 11">
    <name type="scientific">Sphingopyxis macrogoltabida</name>
    <name type="common">Sphingomonas macrogoltabidus</name>
    <dbReference type="NCBI Taxonomy" id="33050"/>
    <lineage>
        <taxon>Bacteria</taxon>
        <taxon>Pseudomonadati</taxon>
        <taxon>Pseudomonadota</taxon>
        <taxon>Alphaproteobacteria</taxon>
        <taxon>Sphingomonadales</taxon>
        <taxon>Sphingomonadaceae</taxon>
        <taxon>Sphingopyxis</taxon>
    </lineage>
</organism>
<keyword evidence="3" id="KW-0328">Glycosyltransferase</keyword>
<feature type="transmembrane region" description="Helical" evidence="8">
    <location>
        <begin position="387"/>
        <end position="409"/>
    </location>
</feature>
<dbReference type="GO" id="GO:0016763">
    <property type="term" value="F:pentosyltransferase activity"/>
    <property type="evidence" value="ECO:0007669"/>
    <property type="project" value="TreeGrafter"/>
</dbReference>
<feature type="transmembrane region" description="Helical" evidence="8">
    <location>
        <begin position="211"/>
        <end position="237"/>
    </location>
</feature>
<keyword evidence="2" id="KW-1003">Cell membrane</keyword>
<evidence type="ECO:0000313" key="10">
    <source>
        <dbReference type="EMBL" id="PZQ22208.1"/>
    </source>
</evidence>
<feature type="transmembrane region" description="Helical" evidence="8">
    <location>
        <begin position="334"/>
        <end position="354"/>
    </location>
</feature>
<sequence length="559" mass="60859">MADASGAPAQPGEAASDPQTHRRFALSRAGLILLALLVIAFLLRLRTIAFGLPALNDPDELMFELGAVRMLGNGTMNPGWFGHPATTTIYVLALADILVFAGGYVTGHIASPAHFAELVYGDPTWVILPGRIAMALFAIGTLVLLYRLARRLFGPAAALVAVALLVVSPLHITLSQLIRSDMMASVFMLLTMFAAIGYAEKGDRRSLILAALWVGLAMATKWPFGMSALAFAGAVALRWRDGKIGVASAIGALAVMAALTLVFFLLTTPYIILDHQTVAKNLSGESQIKHLGATGGAPWENGWFYLRVALVNALGLPTLALALYGAWRARSERLFWWIVAPVGITFFLVLTLQTLMWERWALPLLFPIAMLAGLGFVDILRRIARRPVAGAAGAAMLALMLVPSVLGLMSDDRERATDTRQIAADWARRNIPAGQDIMLEHFAFDMLPDPWGLYFPVGEVGCIDTRALLQGRVRYDVIDDMRNGRSNVDYGTMAPHQRGTCDPDYAILTQYERYRAERADFPVEYAAYRELLAKGRVVATVTPVKGRVGGPAITIVRFR</sequence>
<keyword evidence="4" id="KW-0808">Transferase</keyword>
<comment type="caution">
    <text evidence="10">The sequence shown here is derived from an EMBL/GenBank/DDBJ whole genome shotgun (WGS) entry which is preliminary data.</text>
</comment>
<dbReference type="InterPro" id="IPR050297">
    <property type="entry name" value="LipidA_mod_glycosyltrf_83"/>
</dbReference>
<keyword evidence="7 8" id="KW-0472">Membrane</keyword>
<dbReference type="AlphaFoldDB" id="A0A2W5L3U2"/>
<evidence type="ECO:0000256" key="5">
    <source>
        <dbReference type="ARBA" id="ARBA00022692"/>
    </source>
</evidence>
<proteinExistence type="predicted"/>
<evidence type="ECO:0000256" key="7">
    <source>
        <dbReference type="ARBA" id="ARBA00023136"/>
    </source>
</evidence>
<feature type="transmembrane region" description="Helical" evidence="8">
    <location>
        <begin position="152"/>
        <end position="170"/>
    </location>
</feature>
<feature type="transmembrane region" description="Helical" evidence="8">
    <location>
        <begin position="249"/>
        <end position="272"/>
    </location>
</feature>
<dbReference type="GO" id="GO:0009103">
    <property type="term" value="P:lipopolysaccharide biosynthetic process"/>
    <property type="evidence" value="ECO:0007669"/>
    <property type="project" value="UniProtKB-ARBA"/>
</dbReference>
<keyword evidence="5 8" id="KW-0812">Transmembrane</keyword>
<dbReference type="Pfam" id="PF13231">
    <property type="entry name" value="PMT_2"/>
    <property type="match status" value="1"/>
</dbReference>
<protein>
    <recommendedName>
        <fullName evidence="9">Glycosyltransferase RgtA/B/C/D-like domain-containing protein</fullName>
    </recommendedName>
</protein>
<dbReference type="PANTHER" id="PTHR33908:SF11">
    <property type="entry name" value="MEMBRANE PROTEIN"/>
    <property type="match status" value="1"/>
</dbReference>
<evidence type="ECO:0000259" key="9">
    <source>
        <dbReference type="Pfam" id="PF13231"/>
    </source>
</evidence>
<feature type="domain" description="Glycosyltransferase RgtA/B/C/D-like" evidence="9">
    <location>
        <begin position="129"/>
        <end position="262"/>
    </location>
</feature>
<keyword evidence="6 8" id="KW-1133">Transmembrane helix</keyword>
<dbReference type="Proteomes" id="UP000248597">
    <property type="component" value="Unassembled WGS sequence"/>
</dbReference>
<feature type="transmembrane region" description="Helical" evidence="8">
    <location>
        <begin position="360"/>
        <end position="380"/>
    </location>
</feature>
<evidence type="ECO:0000256" key="2">
    <source>
        <dbReference type="ARBA" id="ARBA00022475"/>
    </source>
</evidence>
<feature type="transmembrane region" description="Helical" evidence="8">
    <location>
        <begin position="125"/>
        <end position="146"/>
    </location>
</feature>
<name>A0A2W5L3U2_SPHMC</name>
<feature type="transmembrane region" description="Helical" evidence="8">
    <location>
        <begin position="182"/>
        <end position="199"/>
    </location>
</feature>
<evidence type="ECO:0000256" key="6">
    <source>
        <dbReference type="ARBA" id="ARBA00022989"/>
    </source>
</evidence>
<evidence type="ECO:0000256" key="3">
    <source>
        <dbReference type="ARBA" id="ARBA00022676"/>
    </source>
</evidence>
<dbReference type="PANTHER" id="PTHR33908">
    <property type="entry name" value="MANNOSYLTRANSFERASE YKCB-RELATED"/>
    <property type="match status" value="1"/>
</dbReference>
<accession>A0A2W5L3U2</accession>
<comment type="subcellular location">
    <subcellularLocation>
        <location evidence="1">Cell membrane</location>
        <topology evidence="1">Multi-pass membrane protein</topology>
    </subcellularLocation>
</comment>
<reference evidence="10 11" key="1">
    <citation type="submission" date="2017-08" db="EMBL/GenBank/DDBJ databases">
        <title>Infants hospitalized years apart are colonized by the same room-sourced microbial strains.</title>
        <authorList>
            <person name="Brooks B."/>
            <person name="Olm M.R."/>
            <person name="Firek B.A."/>
            <person name="Baker R."/>
            <person name="Thomas B.C."/>
            <person name="Morowitz M.J."/>
            <person name="Banfield J.F."/>
        </authorList>
    </citation>
    <scope>NUCLEOTIDE SEQUENCE [LARGE SCALE GENOMIC DNA]</scope>
    <source>
        <strain evidence="10">S2_005_003_R2_47</strain>
    </source>
</reference>
<dbReference type="InterPro" id="IPR038731">
    <property type="entry name" value="RgtA/B/C-like"/>
</dbReference>
<evidence type="ECO:0000313" key="11">
    <source>
        <dbReference type="Proteomes" id="UP000248597"/>
    </source>
</evidence>
<evidence type="ECO:0000256" key="4">
    <source>
        <dbReference type="ARBA" id="ARBA00022679"/>
    </source>
</evidence>
<feature type="transmembrane region" description="Helical" evidence="8">
    <location>
        <begin position="87"/>
        <end position="105"/>
    </location>
</feature>
<feature type="transmembrane region" description="Helical" evidence="8">
    <location>
        <begin position="304"/>
        <end position="327"/>
    </location>
</feature>
<evidence type="ECO:0000256" key="1">
    <source>
        <dbReference type="ARBA" id="ARBA00004651"/>
    </source>
</evidence>
<dbReference type="EMBL" id="QFPJ01000017">
    <property type="protein sequence ID" value="PZQ22208.1"/>
    <property type="molecule type" value="Genomic_DNA"/>
</dbReference>
<gene>
    <name evidence="10" type="ORF">DI569_09220</name>
</gene>
<evidence type="ECO:0000256" key="8">
    <source>
        <dbReference type="SAM" id="Phobius"/>
    </source>
</evidence>
<feature type="transmembrane region" description="Helical" evidence="8">
    <location>
        <begin position="31"/>
        <end position="55"/>
    </location>
</feature>